<dbReference type="GeneID" id="20326411"/>
<dbReference type="Proteomes" id="UP000054324">
    <property type="component" value="Unassembled WGS sequence"/>
</dbReference>
<reference evidence="1 2" key="1">
    <citation type="submission" date="2013-11" db="EMBL/GenBank/DDBJ databases">
        <title>Opisthorchis viverrini - life in the bile duct.</title>
        <authorList>
            <person name="Young N.D."/>
            <person name="Nagarajan N."/>
            <person name="Lin S.J."/>
            <person name="Korhonen P.K."/>
            <person name="Jex A.R."/>
            <person name="Hall R.S."/>
            <person name="Safavi-Hemami H."/>
            <person name="Kaewkong W."/>
            <person name="Bertrand D."/>
            <person name="Gao S."/>
            <person name="Seet Q."/>
            <person name="Wongkham S."/>
            <person name="Teh B.T."/>
            <person name="Wongkham C."/>
            <person name="Intapan P.M."/>
            <person name="Maleewong W."/>
            <person name="Yang X."/>
            <person name="Hu M."/>
            <person name="Wang Z."/>
            <person name="Hofmann A."/>
            <person name="Sternberg P.W."/>
            <person name="Tan P."/>
            <person name="Wang J."/>
            <person name="Gasser R.B."/>
        </authorList>
    </citation>
    <scope>NUCLEOTIDE SEQUENCE [LARGE SCALE GENOMIC DNA]</scope>
</reference>
<keyword evidence="2" id="KW-1185">Reference proteome</keyword>
<accession>A0A074YUZ5</accession>
<gene>
    <name evidence="1" type="ORF">T265_12243</name>
</gene>
<dbReference type="AlphaFoldDB" id="A0A074YUZ5"/>
<dbReference type="RefSeq" id="XP_009177730.1">
    <property type="nucleotide sequence ID" value="XM_009179466.1"/>
</dbReference>
<protein>
    <submittedName>
        <fullName evidence="1">Uncharacterized protein</fullName>
    </submittedName>
</protein>
<dbReference type="CTD" id="20326411"/>
<organism evidence="1 2">
    <name type="scientific">Opisthorchis viverrini</name>
    <name type="common">Southeast Asian liver fluke</name>
    <dbReference type="NCBI Taxonomy" id="6198"/>
    <lineage>
        <taxon>Eukaryota</taxon>
        <taxon>Metazoa</taxon>
        <taxon>Spiralia</taxon>
        <taxon>Lophotrochozoa</taxon>
        <taxon>Platyhelminthes</taxon>
        <taxon>Trematoda</taxon>
        <taxon>Digenea</taxon>
        <taxon>Opisthorchiida</taxon>
        <taxon>Opisthorchiata</taxon>
        <taxon>Opisthorchiidae</taxon>
        <taxon>Opisthorchis</taxon>
    </lineage>
</organism>
<proteinExistence type="predicted"/>
<evidence type="ECO:0000313" key="2">
    <source>
        <dbReference type="Proteomes" id="UP000054324"/>
    </source>
</evidence>
<dbReference type="KEGG" id="ovi:T265_12243"/>
<dbReference type="EMBL" id="KL600278">
    <property type="protein sequence ID" value="KER18523.1"/>
    <property type="molecule type" value="Genomic_DNA"/>
</dbReference>
<sequence length="160" mass="18003">MEICAHFHLVPCQKFSPSSGAPTPPATTIALKGKLKNKVRSLEEHHITGFAIRTACIPVRLHPHETVKPVYVSRDSGLSSFARHRSFAAAQNDRGKRKHRGESEVSVYSKRTEPTLCELTIDRLHESRSDARTFHMKPPLRGCIEAILLKIKHSVAEHRK</sequence>
<evidence type="ECO:0000313" key="1">
    <source>
        <dbReference type="EMBL" id="KER18523.1"/>
    </source>
</evidence>
<name>A0A074YUZ5_OPIVI</name>